<reference evidence="1" key="2">
    <citation type="journal article" date="2015" name="Data Brief">
        <title>Shoot transcriptome of the giant reed, Arundo donax.</title>
        <authorList>
            <person name="Barrero R.A."/>
            <person name="Guerrero F.D."/>
            <person name="Moolhuijzen P."/>
            <person name="Goolsby J.A."/>
            <person name="Tidwell J."/>
            <person name="Bellgard S.E."/>
            <person name="Bellgard M.I."/>
        </authorList>
    </citation>
    <scope>NUCLEOTIDE SEQUENCE</scope>
    <source>
        <tissue evidence="1">Shoot tissue taken approximately 20 cm above the soil surface</tissue>
    </source>
</reference>
<organism evidence="1">
    <name type="scientific">Arundo donax</name>
    <name type="common">Giant reed</name>
    <name type="synonym">Donax arundinaceus</name>
    <dbReference type="NCBI Taxonomy" id="35708"/>
    <lineage>
        <taxon>Eukaryota</taxon>
        <taxon>Viridiplantae</taxon>
        <taxon>Streptophyta</taxon>
        <taxon>Embryophyta</taxon>
        <taxon>Tracheophyta</taxon>
        <taxon>Spermatophyta</taxon>
        <taxon>Magnoliopsida</taxon>
        <taxon>Liliopsida</taxon>
        <taxon>Poales</taxon>
        <taxon>Poaceae</taxon>
        <taxon>PACMAD clade</taxon>
        <taxon>Arundinoideae</taxon>
        <taxon>Arundineae</taxon>
        <taxon>Arundo</taxon>
    </lineage>
</organism>
<accession>A0A0A8ZD72</accession>
<name>A0A0A8ZD72_ARUDO</name>
<proteinExistence type="predicted"/>
<dbReference type="AlphaFoldDB" id="A0A0A8ZD72"/>
<sequence>MKQGAPFISNGLVSYITSLLPQQLRD</sequence>
<reference evidence="1" key="1">
    <citation type="submission" date="2014-09" db="EMBL/GenBank/DDBJ databases">
        <authorList>
            <person name="Magalhaes I.L.F."/>
            <person name="Oliveira U."/>
            <person name="Santos F.R."/>
            <person name="Vidigal T.H.D.A."/>
            <person name="Brescovit A.D."/>
            <person name="Santos A.J."/>
        </authorList>
    </citation>
    <scope>NUCLEOTIDE SEQUENCE</scope>
    <source>
        <tissue evidence="1">Shoot tissue taken approximately 20 cm above the soil surface</tissue>
    </source>
</reference>
<dbReference type="EMBL" id="GBRH01265068">
    <property type="protein sequence ID" value="JAD32827.1"/>
    <property type="molecule type" value="Transcribed_RNA"/>
</dbReference>
<protein>
    <submittedName>
        <fullName evidence="1">Uncharacterized protein</fullName>
    </submittedName>
</protein>
<evidence type="ECO:0000313" key="1">
    <source>
        <dbReference type="EMBL" id="JAD32827.1"/>
    </source>
</evidence>